<evidence type="ECO:0000313" key="3">
    <source>
        <dbReference type="Proteomes" id="UP000008871"/>
    </source>
</evidence>
<evidence type="ECO:0000313" key="2">
    <source>
        <dbReference type="EMBL" id="CAL15941.1"/>
    </source>
</evidence>
<reference evidence="2 3" key="1">
    <citation type="journal article" date="2006" name="Nat. Biotechnol.">
        <title>Genome sequence of the ubiquitous hydrocarbon-degrading marine bacterium Alcanivorax borkumensis.</title>
        <authorList>
            <person name="Schneiker S."/>
            <person name="Martins dos Santos V.A.P."/>
            <person name="Bartels D."/>
            <person name="Bekel T."/>
            <person name="Brecht M."/>
            <person name="Buhrmester J."/>
            <person name="Chernikova T.N."/>
            <person name="Denaro R."/>
            <person name="Ferrer M."/>
            <person name="Gertler C."/>
            <person name="Goesmann A."/>
            <person name="Golyshina O.V."/>
            <person name="Kaminski F."/>
            <person name="Khachane A.N."/>
            <person name="Lang S."/>
            <person name="Linke B."/>
            <person name="McHardy A.C."/>
            <person name="Meyer F."/>
            <person name="Nechitaylo T."/>
            <person name="Puehler A."/>
            <person name="Regenhardt D."/>
            <person name="Rupp O."/>
            <person name="Sabirova J.S."/>
            <person name="Selbitschka W."/>
            <person name="Yakimov M.M."/>
            <person name="Timmis K.N."/>
            <person name="Vorhoelter F.-J."/>
            <person name="Weidner S."/>
            <person name="Kaiser O."/>
            <person name="Golyshin P.N."/>
        </authorList>
    </citation>
    <scope>NUCLEOTIDE SEQUENCE [LARGE SCALE GENOMIC DNA]</scope>
    <source>
        <strain evidence="3">ATCC 700651 / DSM 11573 / NCIMB 13689 / SK2</strain>
    </source>
</reference>
<dbReference type="EMBL" id="AM286690">
    <property type="protein sequence ID" value="CAL15941.1"/>
    <property type="molecule type" value="Genomic_DNA"/>
</dbReference>
<dbReference type="RefSeq" id="WP_011587779.1">
    <property type="nucleotide sequence ID" value="NC_008260.1"/>
</dbReference>
<dbReference type="HOGENOM" id="CLU_1944155_0_0_6"/>
<accession>Q0VSA7</accession>
<gene>
    <name evidence="2" type="ordered locus">ABO_0493</name>
</gene>
<protein>
    <submittedName>
        <fullName evidence="2">Uncharacterized protein</fullName>
    </submittedName>
</protein>
<dbReference type="KEGG" id="abo:ABO_0493"/>
<dbReference type="OrthoDB" id="6080854at2"/>
<dbReference type="AlphaFoldDB" id="Q0VSA7"/>
<dbReference type="Proteomes" id="UP000008871">
    <property type="component" value="Chromosome"/>
</dbReference>
<evidence type="ECO:0000256" key="1">
    <source>
        <dbReference type="SAM" id="MobiDB-lite"/>
    </source>
</evidence>
<sequence>MSDNKETAKHALLKELDDVQSLLDDAEPPLLQASAEATPPEAQRIRQLASERTNPFLDRTANQHAPTLSGPSISTPAQQTTATARPTLTNRDIDNAIDELVAEALPKLEKALRLKLRAALRRNARG</sequence>
<dbReference type="STRING" id="393595.ABO_0493"/>
<organism evidence="2 3">
    <name type="scientific">Alcanivorax borkumensis (strain ATCC 700651 / DSM 11573 / NCIMB 13689 / SK2)</name>
    <dbReference type="NCBI Taxonomy" id="393595"/>
    <lineage>
        <taxon>Bacteria</taxon>
        <taxon>Pseudomonadati</taxon>
        <taxon>Pseudomonadota</taxon>
        <taxon>Gammaproteobacteria</taxon>
        <taxon>Oceanospirillales</taxon>
        <taxon>Alcanivoracaceae</taxon>
        <taxon>Alcanivorax</taxon>
    </lineage>
</organism>
<keyword evidence="3" id="KW-1185">Reference proteome</keyword>
<feature type="compositionally biased region" description="Low complexity" evidence="1">
    <location>
        <begin position="75"/>
        <end position="89"/>
    </location>
</feature>
<feature type="compositionally biased region" description="Polar residues" evidence="1">
    <location>
        <begin position="61"/>
        <end position="74"/>
    </location>
</feature>
<proteinExistence type="predicted"/>
<name>Q0VSA7_ALCBS</name>
<feature type="region of interest" description="Disordered" evidence="1">
    <location>
        <begin position="61"/>
        <end position="89"/>
    </location>
</feature>